<keyword evidence="2" id="KW-1185">Reference proteome</keyword>
<dbReference type="AlphaFoldDB" id="A0A3N4JDK6"/>
<feature type="non-terminal residue" evidence="1">
    <location>
        <position position="84"/>
    </location>
</feature>
<dbReference type="EMBL" id="ML120433">
    <property type="protein sequence ID" value="RPA94761.1"/>
    <property type="molecule type" value="Genomic_DNA"/>
</dbReference>
<proteinExistence type="predicted"/>
<accession>A0A3N4JDK6</accession>
<name>A0A3N4JDK6_9PEZI</name>
<dbReference type="GO" id="GO:0003676">
    <property type="term" value="F:nucleic acid binding"/>
    <property type="evidence" value="ECO:0007669"/>
    <property type="project" value="InterPro"/>
</dbReference>
<gene>
    <name evidence="1" type="ORF">L873DRAFT_1644634</name>
</gene>
<reference evidence="1 2" key="1">
    <citation type="journal article" date="2018" name="Nat. Ecol. Evol.">
        <title>Pezizomycetes genomes reveal the molecular basis of ectomycorrhizal truffle lifestyle.</title>
        <authorList>
            <person name="Murat C."/>
            <person name="Payen T."/>
            <person name="Noel B."/>
            <person name="Kuo A."/>
            <person name="Morin E."/>
            <person name="Chen J."/>
            <person name="Kohler A."/>
            <person name="Krizsan K."/>
            <person name="Balestrini R."/>
            <person name="Da Silva C."/>
            <person name="Montanini B."/>
            <person name="Hainaut M."/>
            <person name="Levati E."/>
            <person name="Barry K.W."/>
            <person name="Belfiori B."/>
            <person name="Cichocki N."/>
            <person name="Clum A."/>
            <person name="Dockter R.B."/>
            <person name="Fauchery L."/>
            <person name="Guy J."/>
            <person name="Iotti M."/>
            <person name="Le Tacon F."/>
            <person name="Lindquist E.A."/>
            <person name="Lipzen A."/>
            <person name="Malagnac F."/>
            <person name="Mello A."/>
            <person name="Molinier V."/>
            <person name="Miyauchi S."/>
            <person name="Poulain J."/>
            <person name="Riccioni C."/>
            <person name="Rubini A."/>
            <person name="Sitrit Y."/>
            <person name="Splivallo R."/>
            <person name="Traeger S."/>
            <person name="Wang M."/>
            <person name="Zifcakova L."/>
            <person name="Wipf D."/>
            <person name="Zambonelli A."/>
            <person name="Paolocci F."/>
            <person name="Nowrousian M."/>
            <person name="Ottonello S."/>
            <person name="Baldrian P."/>
            <person name="Spatafora J.W."/>
            <person name="Henrissat B."/>
            <person name="Nagy L.G."/>
            <person name="Aury J.M."/>
            <person name="Wincker P."/>
            <person name="Grigoriev I.V."/>
            <person name="Bonfante P."/>
            <person name="Martin F.M."/>
        </authorList>
    </citation>
    <scope>NUCLEOTIDE SEQUENCE [LARGE SCALE GENOMIC DNA]</scope>
    <source>
        <strain evidence="1 2">120613-1</strain>
    </source>
</reference>
<evidence type="ECO:0000313" key="2">
    <source>
        <dbReference type="Proteomes" id="UP000276215"/>
    </source>
</evidence>
<dbReference type="OrthoDB" id="5372396at2759"/>
<sequence>NYQFTDGMAIEIGAGFGAQHVWREKEKRWENDCVESKKKRRISVMCWGAIGWNWKGPFYVWSKESKEEKVIAVKNMKEWNKNAK</sequence>
<evidence type="ECO:0000313" key="1">
    <source>
        <dbReference type="EMBL" id="RPA94761.1"/>
    </source>
</evidence>
<organism evidence="1 2">
    <name type="scientific">Choiromyces venosus 120613-1</name>
    <dbReference type="NCBI Taxonomy" id="1336337"/>
    <lineage>
        <taxon>Eukaryota</taxon>
        <taxon>Fungi</taxon>
        <taxon>Dikarya</taxon>
        <taxon>Ascomycota</taxon>
        <taxon>Pezizomycotina</taxon>
        <taxon>Pezizomycetes</taxon>
        <taxon>Pezizales</taxon>
        <taxon>Tuberaceae</taxon>
        <taxon>Choiromyces</taxon>
    </lineage>
</organism>
<dbReference type="Proteomes" id="UP000276215">
    <property type="component" value="Unassembled WGS sequence"/>
</dbReference>
<dbReference type="InterPro" id="IPR036397">
    <property type="entry name" value="RNaseH_sf"/>
</dbReference>
<protein>
    <submittedName>
        <fullName evidence="1">Uncharacterized protein</fullName>
    </submittedName>
</protein>
<dbReference type="Gene3D" id="3.30.420.10">
    <property type="entry name" value="Ribonuclease H-like superfamily/Ribonuclease H"/>
    <property type="match status" value="1"/>
</dbReference>
<feature type="non-terminal residue" evidence="1">
    <location>
        <position position="1"/>
    </location>
</feature>